<dbReference type="eggNOG" id="KOG0223">
    <property type="taxonomic scope" value="Eukaryota"/>
</dbReference>
<keyword evidence="3 9" id="KW-0813">Transport</keyword>
<feature type="transmembrane region" description="Helical" evidence="11">
    <location>
        <begin position="78"/>
        <end position="98"/>
    </location>
</feature>
<dbReference type="InterPro" id="IPR023271">
    <property type="entry name" value="Aquaporin-like"/>
</dbReference>
<dbReference type="OrthoDB" id="3222at2759"/>
<protein>
    <submittedName>
        <fullName evidence="12">Uncharacterized protein</fullName>
    </submittedName>
</protein>
<feature type="transmembrane region" description="Helical" evidence="11">
    <location>
        <begin position="161"/>
        <end position="184"/>
    </location>
</feature>
<dbReference type="FunFam" id="1.20.1080.10:FF:000014">
    <property type="entry name" value="Aquaporin 1"/>
    <property type="match status" value="1"/>
</dbReference>
<dbReference type="PRINTS" id="PR00783">
    <property type="entry name" value="MINTRINSICP"/>
</dbReference>
<dbReference type="InterPro" id="IPR000425">
    <property type="entry name" value="MIP"/>
</dbReference>
<evidence type="ECO:0000256" key="4">
    <source>
        <dbReference type="ARBA" id="ARBA00022692"/>
    </source>
</evidence>
<feature type="transmembrane region" description="Helical" evidence="11">
    <location>
        <begin position="196"/>
        <end position="217"/>
    </location>
</feature>
<evidence type="ECO:0000256" key="7">
    <source>
        <dbReference type="ARBA" id="ARBA00023136"/>
    </source>
</evidence>
<sequence>MVQFTRTDTGMSGLPTEEAVADRRAGSPIPNRVRNAIVIVLGEFCGTFMFLLLSFIGAQTALVTNNPTNSTAPLEPFSLMYIAASFGTALAVNVWIFYRVSGGMFNPAVTLGLVLVGAVPPLHALAIIPTQLVAAIAAAGVTDGLLPGPLLVTNALGNGTSIAQGVFMEMFLTAQLVLTVYFLAVEKHRSTHLAPIGIGISVFIAHICLTNWTGTSINPARSFGPSVVAGFHGYDWIYYLGPFMGSFLAFGCYKIFKVLEYQTANPGQDDDDLERGSKHHFFDHHEKEPIAHSQTDTLEPKDHGAAPRNDSVIDGQMSHA</sequence>
<comment type="subcellular location">
    <subcellularLocation>
        <location evidence="1">Membrane</location>
        <topology evidence="1">Multi-pass membrane protein</topology>
    </subcellularLocation>
</comment>
<reference evidence="12" key="1">
    <citation type="submission" date="2019-05" db="EMBL/GenBank/DDBJ databases">
        <authorList>
            <person name="Piombo E."/>
        </authorList>
    </citation>
    <scope>NUCLEOTIDE SEQUENCE</scope>
    <source>
        <strain evidence="12">C2S</strain>
    </source>
</reference>
<evidence type="ECO:0000313" key="13">
    <source>
        <dbReference type="Proteomes" id="UP000760494"/>
    </source>
</evidence>
<comment type="caution">
    <text evidence="12">The sequence shown here is derived from an EMBL/GenBank/DDBJ whole genome shotgun (WGS) entry which is preliminary data.</text>
</comment>
<keyword evidence="6 11" id="KW-1133">Transmembrane helix</keyword>
<dbReference type="PANTHER" id="PTHR19139:SF199">
    <property type="entry name" value="MIP17260P"/>
    <property type="match status" value="1"/>
</dbReference>
<organism evidence="12 13">
    <name type="scientific">Fusarium fujikuroi</name>
    <name type="common">Bakanae and foot rot disease fungus</name>
    <name type="synonym">Gibberella fujikuroi</name>
    <dbReference type="NCBI Taxonomy" id="5127"/>
    <lineage>
        <taxon>Eukaryota</taxon>
        <taxon>Fungi</taxon>
        <taxon>Dikarya</taxon>
        <taxon>Ascomycota</taxon>
        <taxon>Pezizomycotina</taxon>
        <taxon>Sordariomycetes</taxon>
        <taxon>Hypocreomycetidae</taxon>
        <taxon>Hypocreales</taxon>
        <taxon>Nectriaceae</taxon>
        <taxon>Fusarium</taxon>
        <taxon>Fusarium fujikuroi species complex</taxon>
    </lineage>
</organism>
<gene>
    <name evidence="12" type="ORF">C2S_6911</name>
</gene>
<keyword evidence="4 9" id="KW-0812">Transmembrane</keyword>
<keyword evidence="7 11" id="KW-0472">Membrane</keyword>
<evidence type="ECO:0000256" key="5">
    <source>
        <dbReference type="ARBA" id="ARBA00022737"/>
    </source>
</evidence>
<name>A0A0J0AL45_FUSFU</name>
<dbReference type="InterPro" id="IPR034294">
    <property type="entry name" value="Aquaporin_transptr"/>
</dbReference>
<evidence type="ECO:0000256" key="11">
    <source>
        <dbReference type="SAM" id="Phobius"/>
    </source>
</evidence>
<comment type="similarity">
    <text evidence="2 9">Belongs to the MIP/aquaporin (TC 1.A.8) family.</text>
</comment>
<dbReference type="GO" id="GO:0005886">
    <property type="term" value="C:plasma membrane"/>
    <property type="evidence" value="ECO:0007669"/>
    <property type="project" value="TreeGrafter"/>
</dbReference>
<evidence type="ECO:0000256" key="3">
    <source>
        <dbReference type="ARBA" id="ARBA00022448"/>
    </source>
</evidence>
<feature type="region of interest" description="Disordered" evidence="10">
    <location>
        <begin position="289"/>
        <end position="320"/>
    </location>
</feature>
<evidence type="ECO:0000256" key="8">
    <source>
        <dbReference type="ARBA" id="ARBA00034651"/>
    </source>
</evidence>
<dbReference type="EMBL" id="CABFJX010000212">
    <property type="protein sequence ID" value="VTT67454.1"/>
    <property type="molecule type" value="Genomic_DNA"/>
</dbReference>
<dbReference type="GO" id="GO:0015250">
    <property type="term" value="F:water channel activity"/>
    <property type="evidence" value="ECO:0007669"/>
    <property type="project" value="TreeGrafter"/>
</dbReference>
<dbReference type="AlphaFoldDB" id="A0A0J0AL45"/>
<dbReference type="SUPFAM" id="SSF81338">
    <property type="entry name" value="Aquaporin-like"/>
    <property type="match status" value="1"/>
</dbReference>
<comment type="catalytic activity">
    <reaction evidence="8">
        <text>H2O(in) = H2O(out)</text>
        <dbReference type="Rhea" id="RHEA:29667"/>
        <dbReference type="ChEBI" id="CHEBI:15377"/>
    </reaction>
</comment>
<keyword evidence="5" id="KW-0677">Repeat</keyword>
<evidence type="ECO:0000313" key="12">
    <source>
        <dbReference type="EMBL" id="VTT67454.1"/>
    </source>
</evidence>
<evidence type="ECO:0000256" key="2">
    <source>
        <dbReference type="ARBA" id="ARBA00006175"/>
    </source>
</evidence>
<evidence type="ECO:0000256" key="10">
    <source>
        <dbReference type="SAM" id="MobiDB-lite"/>
    </source>
</evidence>
<feature type="transmembrane region" description="Helical" evidence="11">
    <location>
        <begin position="110"/>
        <end position="141"/>
    </location>
</feature>
<dbReference type="Pfam" id="PF00230">
    <property type="entry name" value="MIP"/>
    <property type="match status" value="1"/>
</dbReference>
<dbReference type="Proteomes" id="UP000760494">
    <property type="component" value="Unassembled WGS sequence"/>
</dbReference>
<feature type="transmembrane region" description="Helical" evidence="11">
    <location>
        <begin position="237"/>
        <end position="256"/>
    </location>
</feature>
<evidence type="ECO:0000256" key="9">
    <source>
        <dbReference type="RuleBase" id="RU000477"/>
    </source>
</evidence>
<feature type="transmembrane region" description="Helical" evidence="11">
    <location>
        <begin position="36"/>
        <end position="58"/>
    </location>
</feature>
<dbReference type="Gene3D" id="1.20.1080.10">
    <property type="entry name" value="Glycerol uptake facilitator protein"/>
    <property type="match status" value="1"/>
</dbReference>
<accession>A0A0J0AL45</accession>
<evidence type="ECO:0000256" key="6">
    <source>
        <dbReference type="ARBA" id="ARBA00022989"/>
    </source>
</evidence>
<evidence type="ECO:0000256" key="1">
    <source>
        <dbReference type="ARBA" id="ARBA00004141"/>
    </source>
</evidence>
<proteinExistence type="inferred from homology"/>
<dbReference type="PANTHER" id="PTHR19139">
    <property type="entry name" value="AQUAPORIN TRANSPORTER"/>
    <property type="match status" value="1"/>
</dbReference>